<dbReference type="InterPro" id="IPR004398">
    <property type="entry name" value="RNA_MeTrfase_RsmD"/>
</dbReference>
<proteinExistence type="predicted"/>
<dbReference type="PIRSF" id="PIRSF004553">
    <property type="entry name" value="CHP00095"/>
    <property type="match status" value="1"/>
</dbReference>
<accession>A0A1T4V7D7</accession>
<dbReference type="Gene3D" id="3.40.50.150">
    <property type="entry name" value="Vaccinia Virus protein VP39"/>
    <property type="match status" value="1"/>
</dbReference>
<dbReference type="AlphaFoldDB" id="A0A1T4V7D7"/>
<dbReference type="GO" id="GO:0003676">
    <property type="term" value="F:nucleic acid binding"/>
    <property type="evidence" value="ECO:0007669"/>
    <property type="project" value="InterPro"/>
</dbReference>
<keyword evidence="1 3" id="KW-0489">Methyltransferase</keyword>
<dbReference type="PANTHER" id="PTHR43542:SF1">
    <property type="entry name" value="METHYLTRANSFERASE"/>
    <property type="match status" value="1"/>
</dbReference>
<evidence type="ECO:0000256" key="1">
    <source>
        <dbReference type="ARBA" id="ARBA00022603"/>
    </source>
</evidence>
<reference evidence="3 4" key="1">
    <citation type="submission" date="2017-02" db="EMBL/GenBank/DDBJ databases">
        <authorList>
            <person name="Peterson S.W."/>
        </authorList>
    </citation>
    <scope>NUCLEOTIDE SEQUENCE [LARGE SCALE GENOMIC DNA]</scope>
    <source>
        <strain evidence="3 4">ATCC 35992</strain>
    </source>
</reference>
<dbReference type="SUPFAM" id="SSF53335">
    <property type="entry name" value="S-adenosyl-L-methionine-dependent methyltransferases"/>
    <property type="match status" value="1"/>
</dbReference>
<keyword evidence="2 3" id="KW-0808">Transferase</keyword>
<evidence type="ECO:0000256" key="2">
    <source>
        <dbReference type="ARBA" id="ARBA00022679"/>
    </source>
</evidence>
<dbReference type="Pfam" id="PF03602">
    <property type="entry name" value="Cons_hypoth95"/>
    <property type="match status" value="1"/>
</dbReference>
<dbReference type="InterPro" id="IPR002052">
    <property type="entry name" value="DNA_methylase_N6_adenine_CS"/>
</dbReference>
<dbReference type="Proteomes" id="UP000190814">
    <property type="component" value="Unassembled WGS sequence"/>
</dbReference>
<dbReference type="CDD" id="cd02440">
    <property type="entry name" value="AdoMet_MTases"/>
    <property type="match status" value="1"/>
</dbReference>
<dbReference type="InterPro" id="IPR029063">
    <property type="entry name" value="SAM-dependent_MTases_sf"/>
</dbReference>
<dbReference type="OrthoDB" id="9803017at2"/>
<evidence type="ECO:0000313" key="4">
    <source>
        <dbReference type="Proteomes" id="UP000190814"/>
    </source>
</evidence>
<dbReference type="PROSITE" id="PS00092">
    <property type="entry name" value="N6_MTASE"/>
    <property type="match status" value="1"/>
</dbReference>
<dbReference type="RefSeq" id="WP_078765170.1">
    <property type="nucleotide sequence ID" value="NZ_FUXZ01000002.1"/>
</dbReference>
<dbReference type="GO" id="GO:0008168">
    <property type="term" value="F:methyltransferase activity"/>
    <property type="evidence" value="ECO:0007669"/>
    <property type="project" value="UniProtKB-KW"/>
</dbReference>
<evidence type="ECO:0000313" key="3">
    <source>
        <dbReference type="EMBL" id="SKA60471.1"/>
    </source>
</evidence>
<dbReference type="GO" id="GO:0031167">
    <property type="term" value="P:rRNA methylation"/>
    <property type="evidence" value="ECO:0007669"/>
    <property type="project" value="InterPro"/>
</dbReference>
<dbReference type="STRING" id="39495.SAMN02745111_00290"/>
<dbReference type="NCBIfam" id="TIGR00095">
    <property type="entry name" value="16S rRNA (guanine(966)-N(2))-methyltransferase RsmD"/>
    <property type="match status" value="1"/>
</dbReference>
<name>A0A1T4V7D7_9FIRM</name>
<dbReference type="EMBL" id="FUXZ01000002">
    <property type="protein sequence ID" value="SKA60471.1"/>
    <property type="molecule type" value="Genomic_DNA"/>
</dbReference>
<dbReference type="PANTHER" id="PTHR43542">
    <property type="entry name" value="METHYLTRANSFERASE"/>
    <property type="match status" value="1"/>
</dbReference>
<organism evidence="3 4">
    <name type="scientific">Eubacterium uniforme</name>
    <dbReference type="NCBI Taxonomy" id="39495"/>
    <lineage>
        <taxon>Bacteria</taxon>
        <taxon>Bacillati</taxon>
        <taxon>Bacillota</taxon>
        <taxon>Clostridia</taxon>
        <taxon>Eubacteriales</taxon>
        <taxon>Eubacteriaceae</taxon>
        <taxon>Eubacterium</taxon>
    </lineage>
</organism>
<keyword evidence="4" id="KW-1185">Reference proteome</keyword>
<sequence length="185" mass="20411">MRVIAGSARHLNLKTVPGMDVRPTTDKTKETLFNVLNADVPYSKFLDLFSGSGAIGIEALSRGADKCVFVEKSRNALSCIKDNLDFTKLGDNAVILPMDVIAAIKSLESNGEVFDIVFMDPPYNKELEKSVLEVLSSSSLINNDSIIIVESSNETDLSYIGNLGMHIYKEKVYKTNKHTFICKDN</sequence>
<gene>
    <name evidence="3" type="ORF">SAMN02745111_00290</name>
</gene>
<protein>
    <submittedName>
        <fullName evidence="3">16S rRNA (Guanine966-N2)-methyltransferase</fullName>
    </submittedName>
</protein>